<feature type="compositionally biased region" description="Basic and acidic residues" evidence="1">
    <location>
        <begin position="199"/>
        <end position="212"/>
    </location>
</feature>
<feature type="compositionally biased region" description="Polar residues" evidence="1">
    <location>
        <begin position="743"/>
        <end position="775"/>
    </location>
</feature>
<feature type="compositionally biased region" description="Basic and acidic residues" evidence="1">
    <location>
        <begin position="863"/>
        <end position="882"/>
    </location>
</feature>
<dbReference type="RefSeq" id="XP_043134996.1">
    <property type="nucleotide sequence ID" value="XM_043277082.1"/>
</dbReference>
<feature type="compositionally biased region" description="Basic residues" evidence="1">
    <location>
        <begin position="386"/>
        <end position="399"/>
    </location>
</feature>
<dbReference type="AlphaFoldDB" id="A0A7R7VKS7"/>
<feature type="compositionally biased region" description="Polar residues" evidence="1">
    <location>
        <begin position="11"/>
        <end position="36"/>
    </location>
</feature>
<dbReference type="GeneID" id="66980833"/>
<dbReference type="Proteomes" id="UP000637239">
    <property type="component" value="Chromosome 3"/>
</dbReference>
<evidence type="ECO:0008006" key="4">
    <source>
        <dbReference type="Google" id="ProtNLM"/>
    </source>
</evidence>
<feature type="compositionally biased region" description="Basic residues" evidence="1">
    <location>
        <begin position="883"/>
        <end position="897"/>
    </location>
</feature>
<keyword evidence="3" id="KW-1185">Reference proteome</keyword>
<feature type="compositionally biased region" description="Pro residues" evidence="1">
    <location>
        <begin position="464"/>
        <end position="477"/>
    </location>
</feature>
<feature type="region of interest" description="Disordered" evidence="1">
    <location>
        <begin position="698"/>
        <end position="811"/>
    </location>
</feature>
<gene>
    <name evidence="2" type="ORF">ACHE_30461S</name>
</gene>
<dbReference type="EMBL" id="AP024418">
    <property type="protein sequence ID" value="BCR86474.1"/>
    <property type="molecule type" value="Genomic_DNA"/>
</dbReference>
<evidence type="ECO:0000313" key="3">
    <source>
        <dbReference type="Proteomes" id="UP000637239"/>
    </source>
</evidence>
<feature type="compositionally biased region" description="Pro residues" evidence="1">
    <location>
        <begin position="1"/>
        <end position="10"/>
    </location>
</feature>
<evidence type="ECO:0000256" key="1">
    <source>
        <dbReference type="SAM" id="MobiDB-lite"/>
    </source>
</evidence>
<feature type="compositionally biased region" description="Polar residues" evidence="1">
    <location>
        <begin position="305"/>
        <end position="320"/>
    </location>
</feature>
<name>A0A7R7VKS7_ASPCH</name>
<organism evidence="2 3">
    <name type="scientific">Aspergillus chevalieri</name>
    <name type="common">Eurotium chevalieri</name>
    <dbReference type="NCBI Taxonomy" id="182096"/>
    <lineage>
        <taxon>Eukaryota</taxon>
        <taxon>Fungi</taxon>
        <taxon>Dikarya</taxon>
        <taxon>Ascomycota</taxon>
        <taxon>Pezizomycotina</taxon>
        <taxon>Eurotiomycetes</taxon>
        <taxon>Eurotiomycetidae</taxon>
        <taxon>Eurotiales</taxon>
        <taxon>Aspergillaceae</taxon>
        <taxon>Aspergillus</taxon>
        <taxon>Aspergillus subgen. Aspergillus</taxon>
    </lineage>
</organism>
<feature type="compositionally biased region" description="Polar residues" evidence="1">
    <location>
        <begin position="619"/>
        <end position="635"/>
    </location>
</feature>
<proteinExistence type="predicted"/>
<feature type="region of interest" description="Disordered" evidence="1">
    <location>
        <begin position="1"/>
        <end position="172"/>
    </location>
</feature>
<feature type="compositionally biased region" description="Polar residues" evidence="1">
    <location>
        <begin position="85"/>
        <end position="107"/>
    </location>
</feature>
<evidence type="ECO:0000313" key="2">
    <source>
        <dbReference type="EMBL" id="BCR86474.1"/>
    </source>
</evidence>
<protein>
    <recommendedName>
        <fullName evidence="4">Cell wall proline rich protein</fullName>
    </recommendedName>
</protein>
<feature type="compositionally biased region" description="Basic residues" evidence="1">
    <location>
        <begin position="161"/>
        <end position="170"/>
    </location>
</feature>
<feature type="region of interest" description="Disordered" evidence="1">
    <location>
        <begin position="842"/>
        <end position="911"/>
    </location>
</feature>
<reference evidence="2" key="2">
    <citation type="submission" date="2021-02" db="EMBL/GenBank/DDBJ databases">
        <title>Aspergillus chevalieri M1 genome sequence.</title>
        <authorList>
            <person name="Kadooka C."/>
            <person name="Mori K."/>
            <person name="Futagami T."/>
        </authorList>
    </citation>
    <scope>NUCLEOTIDE SEQUENCE</scope>
    <source>
        <strain evidence="2">M1</strain>
    </source>
</reference>
<reference evidence="2" key="1">
    <citation type="submission" date="2021-01" db="EMBL/GenBank/DDBJ databases">
        <authorList>
            <consortium name="Aspergillus chevalieri M1 genome sequencing consortium"/>
            <person name="Kazuki M."/>
            <person name="Futagami T."/>
        </authorList>
    </citation>
    <scope>NUCLEOTIDE SEQUENCE</scope>
    <source>
        <strain evidence="2">M1</strain>
    </source>
</reference>
<feature type="region of interest" description="Disordered" evidence="1">
    <location>
        <begin position="190"/>
        <end position="483"/>
    </location>
</feature>
<feature type="compositionally biased region" description="Low complexity" evidence="1">
    <location>
        <begin position="848"/>
        <end position="857"/>
    </location>
</feature>
<feature type="compositionally biased region" description="Basic and acidic residues" evidence="1">
    <location>
        <begin position="898"/>
        <end position="911"/>
    </location>
</feature>
<accession>A0A7R7VKS7</accession>
<sequence length="911" mass="97646">MASISLPPPSHSTMVSQDFHSSPHQVFQHNRRNLSMSGPFPNPPFVFPARDPDHSKSIPPPATSPAILGSRGPRTPPSLPAFSFNPGSVQASQPSPQHSPTGPSTNRPAGHRRRPSEFVGGDRLVTPPVAETNQTKDEKPLQCPEKLPAPGPGFSAGGPGKRGRHAHRRSAAVSSVDLTAISNALNMQPTVGSAPVVPADRKRDNPTFDEIPRPMSHSATSLSRCSPPASPAGGTSASHPNLPVPGGLLAPEQLPSSAVPAETPTPAIQPEQATRNSGPPAIEISPSNDEKPRVRPKTADASWLFDQSSSGAAGNGTQSKRPLLSTGHTRHKSLSSGLLDAALKKKNHANEDAHLSDLSGRSSSSDDDSDTSTTENHEEFAEQPSKKKSKSKARKKKVRSWAGSILTRGKGKRNPSKKEALEDNSPVPPLLTRTNSELGSGLDVDFDDDNMVVLRAPTNTETPANPPPADPGVPQPAPSLESSWKPRSFYEQDLPNDTLTPVIDLDAALGPFNTPDMNAGQTAGSSFSAATKRMYSGGRRGEFVGPEMRYHRRAESAPEMPPFDRGALGNHRLTTNSTLENPDVFYEEEEDAFLAATSEPSPEEERRVSQAGSVIYSDEPSTSNKDSSDTVTQQPAEEEGPRAEGLGIQGNVPAQVAAPLWNNLDNERFEQGKVAEQVHSARNPFANPPRTPVDVIRQESWQHNRAPAPPSPDVSPRFLPADKRPSTSPVDLVPNIPPFSLHGGSSQPTSGFPSPIFTNSPPDGPRSVTTPSTMDRNFFIPPYNNMSAEFPHGSVEDVPSLTSSTSTSTNPLQRFSATFFPRRGSSDRAASFSAAVHRRTSASHAAKRSSLASLSKLVVGPHANERSKLSYEEKPPGDVPEKGKKKGRGIGRLKHFWRTKDKEKHHGDTDQ</sequence>
<dbReference type="KEGG" id="ache:ACHE_30461S"/>
<feature type="region of interest" description="Disordered" evidence="1">
    <location>
        <begin position="552"/>
        <end position="648"/>
    </location>
</feature>